<proteinExistence type="predicted"/>
<feature type="compositionally biased region" description="Low complexity" evidence="2">
    <location>
        <begin position="306"/>
        <end position="316"/>
    </location>
</feature>
<protein>
    <submittedName>
        <fullName evidence="3">Uncharacterized protein</fullName>
    </submittedName>
</protein>
<feature type="region of interest" description="Disordered" evidence="2">
    <location>
        <begin position="295"/>
        <end position="368"/>
    </location>
</feature>
<evidence type="ECO:0000256" key="2">
    <source>
        <dbReference type="SAM" id="MobiDB-lite"/>
    </source>
</evidence>
<feature type="compositionally biased region" description="Low complexity" evidence="2">
    <location>
        <begin position="537"/>
        <end position="562"/>
    </location>
</feature>
<accession>A0A5J4WWS4</accession>
<name>A0A5J4WWS4_9EUKA</name>
<feature type="region of interest" description="Disordered" evidence="2">
    <location>
        <begin position="495"/>
        <end position="582"/>
    </location>
</feature>
<gene>
    <name evidence="3" type="ORF">EZS28_004989</name>
</gene>
<feature type="compositionally biased region" description="Basic and acidic residues" evidence="2">
    <location>
        <begin position="319"/>
        <end position="346"/>
    </location>
</feature>
<dbReference type="AlphaFoldDB" id="A0A5J4WWS4"/>
<dbReference type="Proteomes" id="UP000324800">
    <property type="component" value="Unassembled WGS sequence"/>
</dbReference>
<comment type="caution">
    <text evidence="3">The sequence shown here is derived from an EMBL/GenBank/DDBJ whole genome shotgun (WGS) entry which is preliminary data.</text>
</comment>
<keyword evidence="1" id="KW-0175">Coiled coil</keyword>
<feature type="compositionally biased region" description="Polar residues" evidence="2">
    <location>
        <begin position="510"/>
        <end position="536"/>
    </location>
</feature>
<sequence length="798" mass="89841">MAQPRIPIQDNLGASFKSQSPGGKDNKTQITQLASRLKLREVSDDEKIESLVSLISLTVNFDLSEWRRIVATSGVVETTSNVMLETNNQRIRTLCGAVSYLFQQRGTEVSKQPDWRSLLSPMVSLLFNRDEGISETGKQSLLKAFDRNPDALSGLIELGIYDKAADNLDIAFPSRASNAAPVDVSQGVLLNVLEIVERAIRSGAELGRKASKLKKTVERIVSVNLPRQLKTLVNNILSILDERRGESDDDEEQAQSIIQELQQKLKEAEEKAKSAEEWAQMEQKLKREAQEQAWAAEKSLRDDRSVVSSGNMSGSMKINNDRSNELESRLRQCEQDRDQQRKRADQAEQQLRNSGGNNKQGNNPANDQKMRSMEMAIQKERNRADAAEQRCRTLEQDKSGNKFGNNGNISNLQLRNLEQEKQLEKNRADIAEKNAQIFEQEQQRQTIRADVAEERLQKLENDQYKEHLDKEKAIQDLMKLQKELQLKNNKIMEYERQNRGPMSPPAVGSYSPTQNLQSPETNKMLNSTTSSKTSFGSQNSNQVSFQNPNQNQNQSINQNSQSKMPQIQSPPPVQPTMQKSSSKILPPQKLLGTLMPVTGLSQQPPGKGNQLPVIAPFFILPKKVAGKTDKNKFVHTDDNEKYCTIAIDPVITEGVVRLEVVYEKNAGYGQSIGIADASIQFSAHMGPWDQGNQDRTVRFWNYGKVEHITNGLKGNSDYKDNQRVAVEVDMRTEPRRGYLFIDNVEQPCYITGIPDAIRFWSCICAPSSTFTITKFLNLNSSSARGIKGQRALQWGQSW</sequence>
<reference evidence="3 4" key="1">
    <citation type="submission" date="2019-03" db="EMBL/GenBank/DDBJ databases">
        <title>Single cell metagenomics reveals metabolic interactions within the superorganism composed of flagellate Streblomastix strix and complex community of Bacteroidetes bacteria on its surface.</title>
        <authorList>
            <person name="Treitli S.C."/>
            <person name="Kolisko M."/>
            <person name="Husnik F."/>
            <person name="Keeling P."/>
            <person name="Hampl V."/>
        </authorList>
    </citation>
    <scope>NUCLEOTIDE SEQUENCE [LARGE SCALE GENOMIC DNA]</scope>
    <source>
        <strain evidence="3">ST1C</strain>
    </source>
</reference>
<evidence type="ECO:0000313" key="4">
    <source>
        <dbReference type="Proteomes" id="UP000324800"/>
    </source>
</evidence>
<organism evidence="3 4">
    <name type="scientific">Streblomastix strix</name>
    <dbReference type="NCBI Taxonomy" id="222440"/>
    <lineage>
        <taxon>Eukaryota</taxon>
        <taxon>Metamonada</taxon>
        <taxon>Preaxostyla</taxon>
        <taxon>Oxymonadida</taxon>
        <taxon>Streblomastigidae</taxon>
        <taxon>Streblomastix</taxon>
    </lineage>
</organism>
<dbReference type="EMBL" id="SNRW01000742">
    <property type="protein sequence ID" value="KAA6399484.1"/>
    <property type="molecule type" value="Genomic_DNA"/>
</dbReference>
<evidence type="ECO:0000256" key="1">
    <source>
        <dbReference type="SAM" id="Coils"/>
    </source>
</evidence>
<evidence type="ECO:0000313" key="3">
    <source>
        <dbReference type="EMBL" id="KAA6399484.1"/>
    </source>
</evidence>
<feature type="coiled-coil region" evidence="1">
    <location>
        <begin position="251"/>
        <end position="285"/>
    </location>
</feature>
<feature type="compositionally biased region" description="Polar residues" evidence="2">
    <location>
        <begin position="351"/>
        <end position="366"/>
    </location>
</feature>